<dbReference type="GO" id="GO:0009288">
    <property type="term" value="C:bacterial-type flagellum"/>
    <property type="evidence" value="ECO:0007669"/>
    <property type="project" value="UniProtKB-SubCell"/>
</dbReference>
<evidence type="ECO:0000256" key="1">
    <source>
        <dbReference type="ARBA" id="ARBA00020110"/>
    </source>
</evidence>
<dbReference type="Pfam" id="PF13385">
    <property type="entry name" value="Laminin_G_3"/>
    <property type="match status" value="1"/>
</dbReference>
<accession>A0A6M6E5K2</accession>
<dbReference type="InterPro" id="IPR001492">
    <property type="entry name" value="Flagellin"/>
</dbReference>
<feature type="domain" description="Flagellin N-terminal" evidence="2">
    <location>
        <begin position="5"/>
        <end position="138"/>
    </location>
</feature>
<dbReference type="GO" id="GO:0005576">
    <property type="term" value="C:extracellular region"/>
    <property type="evidence" value="ECO:0007669"/>
    <property type="project" value="UniProtKB-SubCell"/>
</dbReference>
<protein>
    <recommendedName>
        <fullName evidence="1">Flagellin</fullName>
    </recommendedName>
</protein>
<keyword evidence="3" id="KW-0614">Plasmid</keyword>
<dbReference type="Proteomes" id="UP000501076">
    <property type="component" value="Plasmid pFDU301A"/>
</dbReference>
<proteinExistence type="predicted"/>
<evidence type="ECO:0000313" key="4">
    <source>
        <dbReference type="Proteomes" id="UP000501076"/>
    </source>
</evidence>
<dbReference type="Pfam" id="PF00669">
    <property type="entry name" value="Flagellin_N"/>
    <property type="match status" value="1"/>
</dbReference>
<name>A0A6M6E5K2_PRIMG</name>
<dbReference type="PANTHER" id="PTHR42792:SF2">
    <property type="entry name" value="FLAGELLIN"/>
    <property type="match status" value="1"/>
</dbReference>
<dbReference type="InterPro" id="IPR001029">
    <property type="entry name" value="Flagellin_N"/>
</dbReference>
<organism evidence="3 4">
    <name type="scientific">Priestia megaterium</name>
    <name type="common">Bacillus megaterium</name>
    <dbReference type="NCBI Taxonomy" id="1404"/>
    <lineage>
        <taxon>Bacteria</taxon>
        <taxon>Bacillati</taxon>
        <taxon>Bacillota</taxon>
        <taxon>Bacilli</taxon>
        <taxon>Bacillales</taxon>
        <taxon>Bacillaceae</taxon>
        <taxon>Priestia</taxon>
    </lineage>
</organism>
<dbReference type="PRINTS" id="PR00207">
    <property type="entry name" value="FLAGELLIN"/>
</dbReference>
<gene>
    <name evidence="3" type="ORF">FDZ14_30445</name>
</gene>
<evidence type="ECO:0000313" key="3">
    <source>
        <dbReference type="EMBL" id="QJX80409.1"/>
    </source>
</evidence>
<dbReference type="PANTHER" id="PTHR42792">
    <property type="entry name" value="FLAGELLIN"/>
    <property type="match status" value="1"/>
</dbReference>
<dbReference type="EMBL" id="CP045273">
    <property type="protein sequence ID" value="QJX80409.1"/>
    <property type="molecule type" value="Genomic_DNA"/>
</dbReference>
<geneLocation type="plasmid" evidence="4">
    <name>pfdu301a</name>
</geneLocation>
<dbReference type="RefSeq" id="WP_171778398.1">
    <property type="nucleotide sequence ID" value="NZ_CP045273.1"/>
</dbReference>
<dbReference type="AlphaFoldDB" id="A0A6M6E5K2"/>
<evidence type="ECO:0000259" key="2">
    <source>
        <dbReference type="Pfam" id="PF00669"/>
    </source>
</evidence>
<dbReference type="Gene3D" id="2.60.120.200">
    <property type="match status" value="1"/>
</dbReference>
<reference evidence="3 4" key="1">
    <citation type="submission" date="2019-10" db="EMBL/GenBank/DDBJ databases">
        <title>Complete genome sequences for adaption low water activity.</title>
        <authorList>
            <person name="Zhao L."/>
            <person name="Zhong J."/>
        </authorList>
    </citation>
    <scope>NUCLEOTIDE SEQUENCE [LARGE SCALE GENOMIC DNA]</scope>
    <source>
        <strain evidence="3 4">FDU301</strain>
        <plasmid evidence="4">pfdu301a</plasmid>
    </source>
</reference>
<dbReference type="GO" id="GO:0005198">
    <property type="term" value="F:structural molecule activity"/>
    <property type="evidence" value="ECO:0007669"/>
    <property type="project" value="UniProtKB-UniRule"/>
</dbReference>
<sequence>MYIRTDQLNLQLLQQQKLSLKIINQSTEKIASNSRINQYSDDIGALTVSSQLNSLLRANAQGISNTQDGINLLNVMDSGSSSIKDMVQHLHDLIIKNQDSSLSQADKSALQLEFKQTINNIQDIAENTRYANKTVLNSQSIQLNGSNMYVDMGLSYRGIATTNHTLETTFRIDKLPTDKRAFIYGFEGKHHAIELNPDGSLMFQTWFVDSSGTATSNTVGTKAGFVKEGETYKAIGVIDTDNKMMRFYVNGSEVGNLAIPPDQTLFDYTTSYWGNLRVGIGNNPGGSYDYPFSGTVSSGKLYNSALTAGQVASAFNGKDPTSGLLNEWSASSGKYNTTGTIMNGATYVNDKIGIRSGASIDDKTQIELANLSAKGLNLYSLSIDDTNALQTVDSALSTVLNTRSNIGAQLNAMNFRQQQLYSSFTSSSKAVDNIFSVDTAKESSVISKEQMRLQTTLTMIQNYNDFKLKAVKLLNE</sequence>
<dbReference type="SUPFAM" id="SSF64518">
    <property type="entry name" value="Phase 1 flagellin"/>
    <property type="match status" value="1"/>
</dbReference>
<dbReference type="Gene3D" id="1.20.1330.10">
    <property type="entry name" value="f41 fragment of flagellin, N-terminal domain"/>
    <property type="match status" value="1"/>
</dbReference>